<name>A0A256A7F1_9FLAO</name>
<evidence type="ECO:0000259" key="1">
    <source>
        <dbReference type="SMART" id="SM00635"/>
    </source>
</evidence>
<reference evidence="2 3" key="1">
    <citation type="submission" date="2017-07" db="EMBL/GenBank/DDBJ databases">
        <title>Flavobacterium cyanobacteriorum sp. nov., isolated from cyanobacterial aggregates in a eutrophic lake.</title>
        <authorList>
            <person name="Cai H."/>
        </authorList>
    </citation>
    <scope>NUCLEOTIDE SEQUENCE [LARGE SCALE GENOMIC DNA]</scope>
    <source>
        <strain evidence="2 3">TH167</strain>
    </source>
</reference>
<gene>
    <name evidence="2" type="ORF">CHX27_01320</name>
</gene>
<dbReference type="InterPro" id="IPR041286">
    <property type="entry name" value="MBG_2"/>
</dbReference>
<dbReference type="AlphaFoldDB" id="A0A256A7F1"/>
<dbReference type="InterPro" id="IPR003343">
    <property type="entry name" value="Big_2"/>
</dbReference>
<dbReference type="RefSeq" id="WP_094484973.1">
    <property type="nucleotide sequence ID" value="NZ_NOXX01000094.1"/>
</dbReference>
<dbReference type="Gene3D" id="2.60.40.1080">
    <property type="match status" value="3"/>
</dbReference>
<dbReference type="InterPro" id="IPR008964">
    <property type="entry name" value="Invasin/intimin_cell_adhesion"/>
</dbReference>
<keyword evidence="3" id="KW-1185">Reference proteome</keyword>
<evidence type="ECO:0000313" key="2">
    <source>
        <dbReference type="EMBL" id="OYQ49657.1"/>
    </source>
</evidence>
<feature type="domain" description="BIG2" evidence="1">
    <location>
        <begin position="1034"/>
        <end position="1113"/>
    </location>
</feature>
<accession>A0A256A7F1</accession>
<dbReference type="Gene3D" id="3.30.160.710">
    <property type="match status" value="1"/>
</dbReference>
<dbReference type="Proteomes" id="UP000216035">
    <property type="component" value="Unassembled WGS sequence"/>
</dbReference>
<dbReference type="Pfam" id="PF18676">
    <property type="entry name" value="MBG_2"/>
    <property type="match status" value="1"/>
</dbReference>
<dbReference type="SMART" id="SM00635">
    <property type="entry name" value="BID_2"/>
    <property type="match status" value="3"/>
</dbReference>
<sequence length="1117" mass="113411">MKSELRIKVTSVYRHLVFLIFLVPNSLLGQVSITGSAVVTQNFNGIGNSATAVLPSGFRIGTDYNTATSATTLAYGSSGANAVAGNSSGGVVNWANGVTASSTDRALGFLNSGSFSSPRSIVVAIQNSGSAAITSIAIAFDYEKYRTGMRAFAWTFFHGSSSAPATANASGDQSYAADGANSVVNPPTSISKSFTLNGLNIAPGALYYFRWTLTGNGGSTNGQGLGLDNLSFTATFQESTTPTITVAATTAAFSTTYGTASAPQIFSISGSNLTANLVATAPAGFEVSADGILYASTATFSPTSGSVSGSLRIRLSATAPVIGNYNSNSIVMSSANAASVSITSPASGNFVSPKNVTIEGITGDNKVYDRTTDATFSGTPTYSGLVNGEFFAVIGNTFAEFDTQLVGNSKLILVDGFEAPSSNYVVSQPTLTAVITKRGVSIVGLIINNKPYDGNATASFDSSSAVLDGVIAPDVVSLDLSLATAAFETTNAGTGINVSVSGIELGGADAANYELSEQPNGLKATIGKANQIISFGPLNPKQDNDPDFALTATADSGLAVTYSSSNEAVSTISGDIVSILATGTTTITATQKGNENYNPATAVAQLLIVTSTAKQDQTITFNPLTAATYGDMPFMLQANSSSGLAVNYTSSNSAVATVTGSTLTILAPGTTVITVSQEGDTDFNPATTVQQTLIVNRKDIAVVGVLANSKAYDGTTFASISGGSLAGIVGTDDVSFSGNGTFTDASSGSGKEVVTAFVLGGSDSSKYNLLQTVGLTATITTKELTLAGISIADKQYDGGTAATIIGVLVLNGVVSTDISNVTIDSTAVVATFETANIGSIKEVNVVGYTLSGSASANYFLTQPNLTGNINQRVLSIAGITVEDKVYDGTTTAQFSGLPSLNGIVGSESVSVSGVIELEFQNANAENDKTLTIGGIALVGIDSGNYLIGDLSLTASIFPAILTYNADAATRVFNIANQTFTGTVTGFVNAEDISATSGTLNFVTSASNLSAPGTYPIIGTGLTANNYIFEQNTTNATALTITKADQTISFGTLPAKTTADLPFALTATSSSGLQVTYESTNPNVAVISGNTITIIGSGTTEITASQGGDATLTCGNFG</sequence>
<dbReference type="EMBL" id="NOXX01000094">
    <property type="protein sequence ID" value="OYQ49657.1"/>
    <property type="molecule type" value="Genomic_DNA"/>
</dbReference>
<organism evidence="2 3">
    <name type="scientific">Flavobacterium aurantiibacter</name>
    <dbReference type="NCBI Taxonomy" id="2023067"/>
    <lineage>
        <taxon>Bacteria</taxon>
        <taxon>Pseudomonadati</taxon>
        <taxon>Bacteroidota</taxon>
        <taxon>Flavobacteriia</taxon>
        <taxon>Flavobacteriales</taxon>
        <taxon>Flavobacteriaceae</taxon>
        <taxon>Flavobacterium</taxon>
    </lineage>
</organism>
<feature type="domain" description="BIG2" evidence="1">
    <location>
        <begin position="615"/>
        <end position="687"/>
    </location>
</feature>
<protein>
    <recommendedName>
        <fullName evidence="1">BIG2 domain-containing protein</fullName>
    </recommendedName>
</protein>
<comment type="caution">
    <text evidence="2">The sequence shown here is derived from an EMBL/GenBank/DDBJ whole genome shotgun (WGS) entry which is preliminary data.</text>
</comment>
<dbReference type="SUPFAM" id="SSF49373">
    <property type="entry name" value="Invasin/intimin cell-adhesion fragments"/>
    <property type="match status" value="3"/>
</dbReference>
<dbReference type="OrthoDB" id="1278616at2"/>
<evidence type="ECO:0000313" key="3">
    <source>
        <dbReference type="Proteomes" id="UP000216035"/>
    </source>
</evidence>
<feature type="domain" description="BIG2" evidence="1">
    <location>
        <begin position="529"/>
        <end position="601"/>
    </location>
</feature>
<dbReference type="Pfam" id="PF18657">
    <property type="entry name" value="YDG"/>
    <property type="match status" value="5"/>
</dbReference>
<proteinExistence type="predicted"/>
<dbReference type="InterPro" id="IPR041248">
    <property type="entry name" value="YDG"/>
</dbReference>